<feature type="transmembrane region" description="Helical" evidence="1">
    <location>
        <begin position="195"/>
        <end position="212"/>
    </location>
</feature>
<feature type="transmembrane region" description="Helical" evidence="1">
    <location>
        <begin position="122"/>
        <end position="139"/>
    </location>
</feature>
<accession>A0A6P6EVL2</accession>
<reference evidence="4" key="1">
    <citation type="submission" date="2025-08" db="UniProtKB">
        <authorList>
            <consortium name="RefSeq"/>
        </authorList>
    </citation>
    <scope>IDENTIFICATION</scope>
</reference>
<feature type="signal peptide" evidence="2">
    <location>
        <begin position="1"/>
        <end position="18"/>
    </location>
</feature>
<feature type="transmembrane region" description="Helical" evidence="1">
    <location>
        <begin position="91"/>
        <end position="110"/>
    </location>
</feature>
<sequence length="492" mass="54620">MVAWRSLLCVAFCACYLASHLTNKIRDVQKTVYLGLHTVTNFTLWGEKDPCKARKVGFCLRFGAAGVQQKEATGSGRREATMPLSSGVGGLAWWQALVGGLLLHVSWRRGWVEIDSSSRSDVLTWLPASMLFVGIIYAGSRALSRLEVHSFALQCQSALMFLLWSWLTVDGAICSSKPDEPLPPCAEMLKLRQPFYLFLHSTLFLLAAAGCLPFNDPQFDPEGYFWAVIHLFCVGAYRIVRKAQNLSVLSDTEQQYMNYIFSVAFLALASHPTGDLANVPDFPFLYFYRFHGSCCASGVLGFLLMLSTVKLQSVMAPGQCAAWIFLAQPPARRAWRGLAGFLRAEELLMTKKGDSQVDTRMESTQALALSSLLEHQKTSRTEGLSPAHALPKLCAKELLQENFLGCPGCLRGTARIASCPWDSWLCCAQFCRNERCRISAAWLHTPASPWRPWYTKRPHLPALHFSPKVKMFSGSLAPSSLHPALPQGIKLC</sequence>
<organism evidence="3 4">
    <name type="scientific">Octodon degus</name>
    <name type="common">Degu</name>
    <name type="synonym">Sciurus degus</name>
    <dbReference type="NCBI Taxonomy" id="10160"/>
    <lineage>
        <taxon>Eukaryota</taxon>
        <taxon>Metazoa</taxon>
        <taxon>Chordata</taxon>
        <taxon>Craniata</taxon>
        <taxon>Vertebrata</taxon>
        <taxon>Euteleostomi</taxon>
        <taxon>Mammalia</taxon>
        <taxon>Eutheria</taxon>
        <taxon>Euarchontoglires</taxon>
        <taxon>Glires</taxon>
        <taxon>Rodentia</taxon>
        <taxon>Hystricomorpha</taxon>
        <taxon>Octodontidae</taxon>
        <taxon>Octodon</taxon>
    </lineage>
</organism>
<feature type="transmembrane region" description="Helical" evidence="1">
    <location>
        <begin position="224"/>
        <end position="240"/>
    </location>
</feature>
<dbReference type="InParanoid" id="A0A6P6EVL2"/>
<dbReference type="AlphaFoldDB" id="A0A6P6EVL2"/>
<proteinExistence type="predicted"/>
<keyword evidence="1" id="KW-0472">Membrane</keyword>
<keyword evidence="1" id="KW-1133">Transmembrane helix</keyword>
<evidence type="ECO:0000256" key="2">
    <source>
        <dbReference type="SAM" id="SignalP"/>
    </source>
</evidence>
<feature type="transmembrane region" description="Helical" evidence="1">
    <location>
        <begin position="256"/>
        <end position="274"/>
    </location>
</feature>
<protein>
    <submittedName>
        <fullName evidence="4">Transmembrane protein 241</fullName>
    </submittedName>
</protein>
<evidence type="ECO:0000313" key="4">
    <source>
        <dbReference type="RefSeq" id="XP_023576162.1"/>
    </source>
</evidence>
<dbReference type="RefSeq" id="XP_023576162.1">
    <property type="nucleotide sequence ID" value="XM_023720394.1"/>
</dbReference>
<dbReference type="GeneID" id="101591542"/>
<keyword evidence="1 4" id="KW-0812">Transmembrane</keyword>
<name>A0A6P6EVL2_OCTDE</name>
<dbReference type="Proteomes" id="UP000515203">
    <property type="component" value="Unplaced"/>
</dbReference>
<dbReference type="CTD" id="338363"/>
<evidence type="ECO:0000256" key="1">
    <source>
        <dbReference type="SAM" id="Phobius"/>
    </source>
</evidence>
<feature type="chain" id="PRO_5028189882" evidence="2">
    <location>
        <begin position="19"/>
        <end position="492"/>
    </location>
</feature>
<keyword evidence="2" id="KW-0732">Signal</keyword>
<feature type="transmembrane region" description="Helical" evidence="1">
    <location>
        <begin position="286"/>
        <end position="306"/>
    </location>
</feature>
<evidence type="ECO:0000313" key="3">
    <source>
        <dbReference type="Proteomes" id="UP000515203"/>
    </source>
</evidence>
<dbReference type="FunCoup" id="A0A6P6EVL2">
    <property type="interactions" value="838"/>
</dbReference>
<dbReference type="OrthoDB" id="417037at2759"/>
<gene>
    <name evidence="4" type="primary">Tmem241</name>
</gene>
<keyword evidence="3" id="KW-1185">Reference proteome</keyword>